<evidence type="ECO:0000313" key="1">
    <source>
        <dbReference type="EMBL" id="AKF03002.1"/>
    </source>
</evidence>
<dbReference type="EMBL" id="CP011125">
    <property type="protein sequence ID" value="AKF03002.1"/>
    <property type="molecule type" value="Genomic_DNA"/>
</dbReference>
<keyword evidence="2" id="KW-1185">Reference proteome</keyword>
<dbReference type="InterPro" id="IPR015943">
    <property type="entry name" value="WD40/YVTN_repeat-like_dom_sf"/>
</dbReference>
<sequence>MMQSEAEVVREVVPVADGGRMHGVTIDHALVWFARDGELVAFDPARDEVVRRLPVGAADAGTAFDGEHLYQLAKGTILVLDPRDGRVVRTMPAPGKGDDTGMAWADGHLWIGQGRGARIHKVDAKTGEVVRTLTSDRFVTGVSVIDGALWHGTMKDGEPCELRRLGEDGTVEEAMRVPVPRVAGIEGTRDGGFWCAGENGRLRLVRRKR</sequence>
<dbReference type="Proteomes" id="UP000034883">
    <property type="component" value="Chromosome"/>
</dbReference>
<dbReference type="AlphaFoldDB" id="A0A0F6VYX9"/>
<gene>
    <name evidence="1" type="ORF">DB32_000150</name>
</gene>
<dbReference type="InterPro" id="IPR011047">
    <property type="entry name" value="Quinoprotein_ADH-like_sf"/>
</dbReference>
<proteinExistence type="predicted"/>
<organism evidence="1 2">
    <name type="scientific">Sandaracinus amylolyticus</name>
    <dbReference type="NCBI Taxonomy" id="927083"/>
    <lineage>
        <taxon>Bacteria</taxon>
        <taxon>Pseudomonadati</taxon>
        <taxon>Myxococcota</taxon>
        <taxon>Polyangia</taxon>
        <taxon>Polyangiales</taxon>
        <taxon>Sandaracinaceae</taxon>
        <taxon>Sandaracinus</taxon>
    </lineage>
</organism>
<dbReference type="Gene3D" id="2.130.10.10">
    <property type="entry name" value="YVTN repeat-like/Quinoprotein amine dehydrogenase"/>
    <property type="match status" value="1"/>
</dbReference>
<reference evidence="1 2" key="1">
    <citation type="submission" date="2015-03" db="EMBL/GenBank/DDBJ databases">
        <title>Genome assembly of Sandaracinus amylolyticus DSM 53668.</title>
        <authorList>
            <person name="Sharma G."/>
            <person name="Subramanian S."/>
        </authorList>
    </citation>
    <scope>NUCLEOTIDE SEQUENCE [LARGE SCALE GENOMIC DNA]</scope>
    <source>
        <strain evidence="1 2">DSM 53668</strain>
    </source>
</reference>
<accession>A0A0F6VYX9</accession>
<name>A0A0F6VYX9_9BACT</name>
<evidence type="ECO:0000313" key="2">
    <source>
        <dbReference type="Proteomes" id="UP000034883"/>
    </source>
</evidence>
<dbReference type="RefSeq" id="WP_053230483.1">
    <property type="nucleotide sequence ID" value="NZ_CP011125.1"/>
</dbReference>
<dbReference type="SUPFAM" id="SSF50998">
    <property type="entry name" value="Quinoprotein alcohol dehydrogenase-like"/>
    <property type="match status" value="1"/>
</dbReference>
<dbReference type="OrthoDB" id="7767370at2"/>
<protein>
    <submittedName>
        <fullName evidence="1">WD40-like repeat protein</fullName>
    </submittedName>
</protein>
<dbReference type="STRING" id="927083.DB32_000150"/>
<dbReference type="KEGG" id="samy:DB32_000150"/>